<protein>
    <submittedName>
        <fullName evidence="1">Uncharacterized protein</fullName>
    </submittedName>
</protein>
<name>A0ACD5GPX2_9CYAN</name>
<dbReference type="Proteomes" id="UP000095472">
    <property type="component" value="Chromosome"/>
</dbReference>
<evidence type="ECO:0000313" key="2">
    <source>
        <dbReference type="Proteomes" id="UP000095472"/>
    </source>
</evidence>
<reference evidence="1 2" key="1">
    <citation type="journal article" date="2016" name="Genome Announc.">
        <title>Draft Genome Sequence of the Thermotolerant Cyanobacterium Desertifilum sp. IPPAS B-1220.</title>
        <authorList>
            <person name="Mironov K.S."/>
            <person name="Sinetova M.A."/>
            <person name="Bolatkhan K."/>
            <person name="Zayadan B.K."/>
            <person name="Ustinova V.V."/>
            <person name="Kupriyanova E.V."/>
            <person name="Skrypnik A.N."/>
            <person name="Gogoleva N.E."/>
            <person name="Gogolev Y.V."/>
            <person name="Los D.A."/>
        </authorList>
    </citation>
    <scope>NUCLEOTIDE SEQUENCE [LARGE SCALE GENOMIC DNA]</scope>
    <source>
        <strain evidence="1 2">IPPAS B-1220</strain>
    </source>
</reference>
<organism evidence="1 2">
    <name type="scientific">Desertifilum tharense IPPAS B-1220</name>
    <dbReference type="NCBI Taxonomy" id="1781255"/>
    <lineage>
        <taxon>Bacteria</taxon>
        <taxon>Bacillati</taxon>
        <taxon>Cyanobacteriota</taxon>
        <taxon>Cyanophyceae</taxon>
        <taxon>Desertifilales</taxon>
        <taxon>Desertifilaceae</taxon>
        <taxon>Desertifilum</taxon>
    </lineage>
</organism>
<accession>A0ACD5GPX2</accession>
<sequence length="61" mass="6036">MGELTVGAGAGEGTASATGDGAGSVVAVFSPQLINNRAMALPPKIHSSVFMVALPKCFSSE</sequence>
<evidence type="ECO:0000313" key="1">
    <source>
        <dbReference type="EMBL" id="XPM62875.1"/>
    </source>
</evidence>
<proteinExistence type="predicted"/>
<gene>
    <name evidence="1" type="ORF">BH720_025540</name>
</gene>
<dbReference type="EMBL" id="CP182909">
    <property type="protein sequence ID" value="XPM62875.1"/>
    <property type="molecule type" value="Genomic_DNA"/>
</dbReference>
<keyword evidence="2" id="KW-1185">Reference proteome</keyword>